<sequence length="165" mass="18181">GLEYYHSLGISHQDLSGTNCRCSYGGDILPPRGTPFYKPHHIRFGFIDFSSSTYASGGSGAEKTSRRVLGRSATRPYDAPELSDDVPYDPFAVDVYACGAWLTEMLRSYQHVSPIPNLVRFIFPGFLKFLRRLISAQPELRPTANRVRSAGRATPGACGDSRSFG</sequence>
<dbReference type="Gene3D" id="1.10.510.10">
    <property type="entry name" value="Transferase(Phosphotransferase) domain 1"/>
    <property type="match status" value="1"/>
</dbReference>
<feature type="domain" description="Protein kinase" evidence="2">
    <location>
        <begin position="1"/>
        <end position="157"/>
    </location>
</feature>
<dbReference type="PROSITE" id="PS50011">
    <property type="entry name" value="PROTEIN_KINASE_DOM"/>
    <property type="match status" value="1"/>
</dbReference>
<dbReference type="GeneID" id="63689319"/>
<dbReference type="Proteomes" id="UP000030653">
    <property type="component" value="Unassembled WGS sequence"/>
</dbReference>
<dbReference type="GO" id="GO:0005524">
    <property type="term" value="F:ATP binding"/>
    <property type="evidence" value="ECO:0007669"/>
    <property type="project" value="InterPro"/>
</dbReference>
<evidence type="ECO:0000256" key="1">
    <source>
        <dbReference type="SAM" id="MobiDB-lite"/>
    </source>
</evidence>
<protein>
    <recommendedName>
        <fullName evidence="2">Protein kinase domain-containing protein</fullName>
    </recommendedName>
</protein>
<dbReference type="SUPFAM" id="SSF56112">
    <property type="entry name" value="Protein kinase-like (PK-like)"/>
    <property type="match status" value="1"/>
</dbReference>
<evidence type="ECO:0000313" key="4">
    <source>
        <dbReference type="Proteomes" id="UP000030653"/>
    </source>
</evidence>
<reference evidence="3 4" key="1">
    <citation type="journal article" date="2012" name="Science">
        <title>The Paleozoic origin of enzymatic lignin decomposition reconstructed from 31 fungal genomes.</title>
        <authorList>
            <person name="Floudas D."/>
            <person name="Binder M."/>
            <person name="Riley R."/>
            <person name="Barry K."/>
            <person name="Blanchette R.A."/>
            <person name="Henrissat B."/>
            <person name="Martinez A.T."/>
            <person name="Otillar R."/>
            <person name="Spatafora J.W."/>
            <person name="Yadav J.S."/>
            <person name="Aerts A."/>
            <person name="Benoit I."/>
            <person name="Boyd A."/>
            <person name="Carlson A."/>
            <person name="Copeland A."/>
            <person name="Coutinho P.M."/>
            <person name="de Vries R.P."/>
            <person name="Ferreira P."/>
            <person name="Findley K."/>
            <person name="Foster B."/>
            <person name="Gaskell J."/>
            <person name="Glotzer D."/>
            <person name="Gorecki P."/>
            <person name="Heitman J."/>
            <person name="Hesse C."/>
            <person name="Hori C."/>
            <person name="Igarashi K."/>
            <person name="Jurgens J.A."/>
            <person name="Kallen N."/>
            <person name="Kersten P."/>
            <person name="Kohler A."/>
            <person name="Kuees U."/>
            <person name="Kumar T.K.A."/>
            <person name="Kuo A."/>
            <person name="LaButti K."/>
            <person name="Larrondo L.F."/>
            <person name="Lindquist E."/>
            <person name="Ling A."/>
            <person name="Lombard V."/>
            <person name="Lucas S."/>
            <person name="Lundell T."/>
            <person name="Martin R."/>
            <person name="McLaughlin D.J."/>
            <person name="Morgenstern I."/>
            <person name="Morin E."/>
            <person name="Murat C."/>
            <person name="Nagy L.G."/>
            <person name="Nolan M."/>
            <person name="Ohm R.A."/>
            <person name="Patyshakuliyeva A."/>
            <person name="Rokas A."/>
            <person name="Ruiz-Duenas F.J."/>
            <person name="Sabat G."/>
            <person name="Salamov A."/>
            <person name="Samejima M."/>
            <person name="Schmutz J."/>
            <person name="Slot J.C."/>
            <person name="St John F."/>
            <person name="Stenlid J."/>
            <person name="Sun H."/>
            <person name="Sun S."/>
            <person name="Syed K."/>
            <person name="Tsang A."/>
            <person name="Wiebenga A."/>
            <person name="Young D."/>
            <person name="Pisabarro A."/>
            <person name="Eastwood D.C."/>
            <person name="Martin F."/>
            <person name="Cullen D."/>
            <person name="Grigoriev I.V."/>
            <person name="Hibbett D.S."/>
        </authorList>
    </citation>
    <scope>NUCLEOTIDE SEQUENCE [LARGE SCALE GENOMIC DNA]</scope>
    <source>
        <strain evidence="3 4">DJM-731 SS1</strain>
    </source>
</reference>
<dbReference type="InterPro" id="IPR011009">
    <property type="entry name" value="Kinase-like_dom_sf"/>
</dbReference>
<dbReference type="HOGENOM" id="CLU_1614762_0_0_1"/>
<feature type="non-terminal residue" evidence="3">
    <location>
        <position position="165"/>
    </location>
</feature>
<organism evidence="3 4">
    <name type="scientific">Dacryopinax primogenitus (strain DJM 731)</name>
    <name type="common">Brown rot fungus</name>
    <dbReference type="NCBI Taxonomy" id="1858805"/>
    <lineage>
        <taxon>Eukaryota</taxon>
        <taxon>Fungi</taxon>
        <taxon>Dikarya</taxon>
        <taxon>Basidiomycota</taxon>
        <taxon>Agaricomycotina</taxon>
        <taxon>Dacrymycetes</taxon>
        <taxon>Dacrymycetales</taxon>
        <taxon>Dacrymycetaceae</taxon>
        <taxon>Dacryopinax</taxon>
    </lineage>
</organism>
<proteinExistence type="predicted"/>
<gene>
    <name evidence="3" type="ORF">DACRYDRAFT_25662</name>
</gene>
<dbReference type="RefSeq" id="XP_040623432.1">
    <property type="nucleotide sequence ID" value="XM_040774257.1"/>
</dbReference>
<dbReference type="EMBL" id="JH795886">
    <property type="protein sequence ID" value="EJT96534.1"/>
    <property type="molecule type" value="Genomic_DNA"/>
</dbReference>
<evidence type="ECO:0000259" key="2">
    <source>
        <dbReference type="PROSITE" id="PS50011"/>
    </source>
</evidence>
<dbReference type="OrthoDB" id="5987198at2759"/>
<dbReference type="GO" id="GO:0004672">
    <property type="term" value="F:protein kinase activity"/>
    <property type="evidence" value="ECO:0007669"/>
    <property type="project" value="InterPro"/>
</dbReference>
<dbReference type="InterPro" id="IPR000719">
    <property type="entry name" value="Prot_kinase_dom"/>
</dbReference>
<accession>M5FPN3</accession>
<feature type="region of interest" description="Disordered" evidence="1">
    <location>
        <begin position="145"/>
        <end position="165"/>
    </location>
</feature>
<name>M5FPN3_DACPD</name>
<dbReference type="AlphaFoldDB" id="M5FPN3"/>
<keyword evidence="4" id="KW-1185">Reference proteome</keyword>
<evidence type="ECO:0000313" key="3">
    <source>
        <dbReference type="EMBL" id="EJT96534.1"/>
    </source>
</evidence>